<organism evidence="3">
    <name type="scientific">uncultured Anaerotruncus sp</name>
    <dbReference type="NCBI Taxonomy" id="905011"/>
    <lineage>
        <taxon>Bacteria</taxon>
        <taxon>Bacillati</taxon>
        <taxon>Bacillota</taxon>
        <taxon>Clostridia</taxon>
        <taxon>Eubacteriales</taxon>
        <taxon>Oscillospiraceae</taxon>
        <taxon>Anaerotruncus</taxon>
        <taxon>environmental samples</taxon>
    </lineage>
</organism>
<evidence type="ECO:0000259" key="2">
    <source>
        <dbReference type="Pfam" id="PF26018"/>
    </source>
</evidence>
<name>A0A6N2SFV0_9FIRM</name>
<evidence type="ECO:0000259" key="1">
    <source>
        <dbReference type="Pfam" id="PF26012"/>
    </source>
</evidence>
<reference evidence="3" key="1">
    <citation type="submission" date="2019-11" db="EMBL/GenBank/DDBJ databases">
        <authorList>
            <person name="Feng L."/>
        </authorList>
    </citation>
    <scope>NUCLEOTIDE SEQUENCE</scope>
    <source>
        <strain evidence="3">AundefinedLFYP135</strain>
    </source>
</reference>
<proteinExistence type="predicted"/>
<dbReference type="InterPro" id="IPR058728">
    <property type="entry name" value="HH_RND-rel"/>
</dbReference>
<feature type="domain" description="RND related alpha-helical hairpin" evidence="1">
    <location>
        <begin position="95"/>
        <end position="192"/>
    </location>
</feature>
<dbReference type="AlphaFoldDB" id="A0A6N2SFV0"/>
<evidence type="ECO:0000313" key="3">
    <source>
        <dbReference type="EMBL" id="VYS90565.1"/>
    </source>
</evidence>
<dbReference type="InterPro" id="IPR058709">
    <property type="entry name" value="BSH_RND-rel"/>
</dbReference>
<dbReference type="Pfam" id="PF26012">
    <property type="entry name" value="HH_RND_rel"/>
    <property type="match status" value="1"/>
</dbReference>
<accession>A0A6N2SFV0</accession>
<sequence>MNSFAQRLAAFFLAVLLLTYVGYQGYRYFSTQYETETAYSYTVADTLTARGIMIRDEEVIDEKPAGIVSYIYEDGTKVSAGMPIAEIYTNSADVKKQKKIRELEEEIALLQEAGTLSESSISGAEAINRSIHNSVTNLLTASDSGVVTDLDGSVNELTVLLNKKQVVTGKVDNFSERIAYLEKERDYQKSTISSGFTQFNSPQTGYFVHTLDGAEGLLSSENMESIPVEEYQKLVEREFTPDDSKIGKVIRSHNWYLAVPIEAKDLGRCRIGAKVDMDFHLTQLSGIPGVVKAILGGEDGQDAVLLIQCSYVLPELTSLRTVEVEIHFQSYTGLRISSDARRFLDGKEGVYVKQGHEIRFKTITPIYEEEGFILCGVSVDSENGLKLFDEVIVEGTELYDGKGIK</sequence>
<gene>
    <name evidence="3" type="ORF">AULFYP135_00854</name>
</gene>
<dbReference type="EMBL" id="CACRSL010000003">
    <property type="protein sequence ID" value="VYS90565.1"/>
    <property type="molecule type" value="Genomic_DNA"/>
</dbReference>
<dbReference type="Pfam" id="PF26018">
    <property type="entry name" value="BSH_RND_rel"/>
    <property type="match status" value="1"/>
</dbReference>
<protein>
    <submittedName>
        <fullName evidence="3">HlyD family secretion protein</fullName>
    </submittedName>
</protein>
<feature type="domain" description="RND related barrel-sandwich hybrid" evidence="2">
    <location>
        <begin position="57"/>
        <end position="243"/>
    </location>
</feature>